<name>A0A9X2D0J7_9GAMM</name>
<comment type="caution">
    <text evidence="1">The sequence shown here is derived from an EMBL/GenBank/DDBJ whole genome shotgun (WGS) entry which is preliminary data.</text>
</comment>
<gene>
    <name evidence="1" type="ORF">LOX96_05995</name>
</gene>
<organism evidence="1 2">
    <name type="scientific">Legionella maioricensis</name>
    <dbReference type="NCBI Taxonomy" id="2896528"/>
    <lineage>
        <taxon>Bacteria</taxon>
        <taxon>Pseudomonadati</taxon>
        <taxon>Pseudomonadota</taxon>
        <taxon>Gammaproteobacteria</taxon>
        <taxon>Legionellales</taxon>
        <taxon>Legionellaceae</taxon>
        <taxon>Legionella</taxon>
    </lineage>
</organism>
<dbReference type="RefSeq" id="WP_250421834.1">
    <property type="nucleotide sequence ID" value="NZ_JAJKBJ010000005.1"/>
</dbReference>
<keyword evidence="2" id="KW-1185">Reference proteome</keyword>
<protein>
    <submittedName>
        <fullName evidence="1">Uncharacterized protein</fullName>
    </submittedName>
</protein>
<dbReference type="EMBL" id="JAJKBJ010000005">
    <property type="protein sequence ID" value="MCL9683637.1"/>
    <property type="molecule type" value="Genomic_DNA"/>
</dbReference>
<dbReference type="Proteomes" id="UP001139721">
    <property type="component" value="Unassembled WGS sequence"/>
</dbReference>
<reference evidence="1" key="1">
    <citation type="submission" date="2021-11" db="EMBL/GenBank/DDBJ databases">
        <title>Legionella maioricencis sp. nov., a new species isolated from hot water samples in Mallorca.</title>
        <authorList>
            <person name="Crespi S."/>
            <person name="Drasar V."/>
            <person name="Salva-Serra F."/>
            <person name="Jaen-Luchoro D."/>
            <person name="Pineiro-Iglesias B."/>
            <person name="Aliaga F."/>
            <person name="Fernandez-Juarez V."/>
            <person name="Coll G."/>
            <person name="Moore E.R.B."/>
            <person name="Bennasar-Figueras A."/>
        </authorList>
    </citation>
    <scope>NUCLEOTIDE SEQUENCE</scope>
    <source>
        <strain evidence="1">HCPI-6</strain>
    </source>
</reference>
<accession>A0A9X2D0J7</accession>
<evidence type="ECO:0000313" key="2">
    <source>
        <dbReference type="Proteomes" id="UP001139721"/>
    </source>
</evidence>
<evidence type="ECO:0000313" key="1">
    <source>
        <dbReference type="EMBL" id="MCL9683637.1"/>
    </source>
</evidence>
<sequence length="361" mass="39565">MRSKGSQVSASLCRRVILNQVASSGELIGLFSQPKVASLDEENISVIKKKIDYEQMLNDLPNEKGIVYRGMAGFEEASSLATEGKFGAGKYSRRPFTLNLAQFVDKPNSSAFLSTSPHGHTVKQYMMGFQLIIAKGAIASMCYPAVIIRPQTAMLVDPHLFKIYQDTLDDAVGLGNRTGSENIFTLTQGNNEITAVLGATEEDDWRPIVDTDLHSIVLVQGAGRILSGFTKAETVNTTTIVNPFYRKRIMSIELLSIVSGKGGMAGEILKTVNERAQELGLVEETDRGLTLADVTKLMESPKYQELTKKYTTTGETMILQSVPKNIPVGSEELVEYVAFLIESNPLKELITSNDFDSSLHV</sequence>
<dbReference type="AlphaFoldDB" id="A0A9X2D0J7"/>
<proteinExistence type="predicted"/>